<dbReference type="GO" id="GO:0005634">
    <property type="term" value="C:nucleus"/>
    <property type="evidence" value="ECO:0007669"/>
    <property type="project" value="TreeGrafter"/>
</dbReference>
<comment type="similarity">
    <text evidence="1">Belongs to the PPP4R2 family.</text>
</comment>
<evidence type="ECO:0000313" key="4">
    <source>
        <dbReference type="Proteomes" id="UP001310594"/>
    </source>
</evidence>
<comment type="caution">
    <text evidence="3">The sequence shown here is derived from an EMBL/GenBank/DDBJ whole genome shotgun (WGS) entry which is preliminary data.</text>
</comment>
<dbReference type="Pfam" id="PF09184">
    <property type="entry name" value="PPP4R2"/>
    <property type="match status" value="1"/>
</dbReference>
<dbReference type="Proteomes" id="UP001310594">
    <property type="component" value="Unassembled WGS sequence"/>
</dbReference>
<protein>
    <submittedName>
        <fullName evidence="3">Uncharacterized protein</fullName>
    </submittedName>
</protein>
<dbReference type="AlphaFoldDB" id="A0AAN7W8A5"/>
<reference evidence="3" key="1">
    <citation type="submission" date="2023-08" db="EMBL/GenBank/DDBJ databases">
        <title>Black Yeasts Isolated from many extreme environments.</title>
        <authorList>
            <person name="Coleine C."/>
            <person name="Stajich J.E."/>
            <person name="Selbmann L."/>
        </authorList>
    </citation>
    <scope>NUCLEOTIDE SEQUENCE</scope>
    <source>
        <strain evidence="3">CCFEE 5810</strain>
    </source>
</reference>
<organism evidence="3 4">
    <name type="scientific">Elasticomyces elasticus</name>
    <dbReference type="NCBI Taxonomy" id="574655"/>
    <lineage>
        <taxon>Eukaryota</taxon>
        <taxon>Fungi</taxon>
        <taxon>Dikarya</taxon>
        <taxon>Ascomycota</taxon>
        <taxon>Pezizomycotina</taxon>
        <taxon>Dothideomycetes</taxon>
        <taxon>Dothideomycetidae</taxon>
        <taxon>Mycosphaerellales</taxon>
        <taxon>Teratosphaeriaceae</taxon>
        <taxon>Elasticomyces</taxon>
    </lineage>
</organism>
<feature type="region of interest" description="Disordered" evidence="2">
    <location>
        <begin position="40"/>
        <end position="132"/>
    </location>
</feature>
<feature type="compositionally biased region" description="Pro residues" evidence="2">
    <location>
        <begin position="43"/>
        <end position="54"/>
    </location>
</feature>
<feature type="compositionally biased region" description="Polar residues" evidence="2">
    <location>
        <begin position="352"/>
        <end position="362"/>
    </location>
</feature>
<dbReference type="GO" id="GO:0019888">
    <property type="term" value="F:protein phosphatase regulator activity"/>
    <property type="evidence" value="ECO:0007669"/>
    <property type="project" value="InterPro"/>
</dbReference>
<feature type="region of interest" description="Disordered" evidence="2">
    <location>
        <begin position="1"/>
        <end position="20"/>
    </location>
</feature>
<dbReference type="GO" id="GO:0030289">
    <property type="term" value="C:protein phosphatase 4 complex"/>
    <property type="evidence" value="ECO:0007669"/>
    <property type="project" value="InterPro"/>
</dbReference>
<dbReference type="GO" id="GO:0005737">
    <property type="term" value="C:cytoplasm"/>
    <property type="evidence" value="ECO:0007669"/>
    <property type="project" value="TreeGrafter"/>
</dbReference>
<evidence type="ECO:0000256" key="1">
    <source>
        <dbReference type="ARBA" id="ARBA00009207"/>
    </source>
</evidence>
<dbReference type="InterPro" id="IPR015267">
    <property type="entry name" value="PPP4R2"/>
</dbReference>
<evidence type="ECO:0000313" key="3">
    <source>
        <dbReference type="EMBL" id="KAK5702668.1"/>
    </source>
</evidence>
<feature type="compositionally biased region" description="Low complexity" evidence="2">
    <location>
        <begin position="306"/>
        <end position="326"/>
    </location>
</feature>
<feature type="region of interest" description="Disordered" evidence="2">
    <location>
        <begin position="343"/>
        <end position="546"/>
    </location>
</feature>
<sequence length="546" mass="57131">MSSDAILEAAARDGSIDISEWPRVLENVLQKLHDIVHSEFPVPSVPLPAPPQPTIDPEVVASTPPPATREPDDLPDADPSDAPPNSQSSTKENDEPTDIAARRTGTRGAEVNHAHQPVQPPDSIEAQPGTLPPDLLSSFQYSIRTLERDFALSPPYTIQRLAELVLWPKKHYRFLPAYLRALDRTVSVTSPHSDFPLPTLTASVNGGFLANGDSTASITEREGLGSDESLGGALLTPIPWLRGTGAPLVGGAPNGSHEGELHSERTETIEGPRGAGSVETVSVTVNGVPSATTVAHTISSAPASPTLSEQSDASTSSSASLESTDAQLRQQGGVTQGELLRQEQEAGVVPVSQASPRRSLLSSGAAAVGRETPGNAHGPQREASTDVAMDERPPEETPHARGPGLIGMEDMGPQQHPLGGGGAALDMEAAAGRSKSPPHAAVQQPLLHGALNPEPAPQQATEEKADAQMEDTQEDDAGKPGKDPKDVEKDIDKLKEEQEHDKIEVAKEADGDVEIADADGRPVEEVEKEDGVGSASAPSGAETAAQ</sequence>
<accession>A0AAN7W8A5</accession>
<feature type="region of interest" description="Disordered" evidence="2">
    <location>
        <begin position="299"/>
        <end position="326"/>
    </location>
</feature>
<feature type="compositionally biased region" description="Basic and acidic residues" evidence="2">
    <location>
        <begin position="476"/>
        <end position="510"/>
    </location>
</feature>
<gene>
    <name evidence="3" type="ORF">LTR97_003614</name>
</gene>
<dbReference type="EMBL" id="JAVRQU010000005">
    <property type="protein sequence ID" value="KAK5702668.1"/>
    <property type="molecule type" value="Genomic_DNA"/>
</dbReference>
<feature type="compositionally biased region" description="Basic and acidic residues" evidence="2">
    <location>
        <begin position="257"/>
        <end position="270"/>
    </location>
</feature>
<dbReference type="PANTHER" id="PTHR16487:SF0">
    <property type="entry name" value="PROTEIN PHOSPHATASE 4 REGULATORY SUBUNIT 2-RELATED"/>
    <property type="match status" value="1"/>
</dbReference>
<proteinExistence type="inferred from homology"/>
<dbReference type="PANTHER" id="PTHR16487">
    <property type="entry name" value="PPP4R2-RELATED PROTEIN"/>
    <property type="match status" value="1"/>
</dbReference>
<feature type="region of interest" description="Disordered" evidence="2">
    <location>
        <begin position="248"/>
        <end position="274"/>
    </location>
</feature>
<evidence type="ECO:0000256" key="2">
    <source>
        <dbReference type="SAM" id="MobiDB-lite"/>
    </source>
</evidence>
<feature type="compositionally biased region" description="Basic and acidic residues" evidence="2">
    <location>
        <begin position="379"/>
        <end position="399"/>
    </location>
</feature>
<feature type="compositionally biased region" description="Basic and acidic residues" evidence="2">
    <location>
        <begin position="518"/>
        <end position="531"/>
    </location>
</feature>
<name>A0AAN7W8A5_9PEZI</name>